<dbReference type="Gene3D" id="1.10.10.10">
    <property type="entry name" value="Winged helix-like DNA-binding domain superfamily/Winged helix DNA-binding domain"/>
    <property type="match status" value="1"/>
</dbReference>
<evidence type="ECO:0000313" key="3">
    <source>
        <dbReference type="Proteomes" id="UP000287502"/>
    </source>
</evidence>
<dbReference type="OrthoDB" id="9799663at2"/>
<keyword evidence="3" id="KW-1185">Reference proteome</keyword>
<dbReference type="SUPFAM" id="SSF46785">
    <property type="entry name" value="Winged helix' DNA-binding domain"/>
    <property type="match status" value="1"/>
</dbReference>
<dbReference type="KEGG" id="gtl:EP073_03705"/>
<dbReference type="InterPro" id="IPR000835">
    <property type="entry name" value="HTH_MarR-typ"/>
</dbReference>
<gene>
    <name evidence="2" type="ORF">EP073_03705</name>
</gene>
<dbReference type="SMART" id="SM00347">
    <property type="entry name" value="HTH_MARR"/>
    <property type="match status" value="1"/>
</dbReference>
<proteinExistence type="predicted"/>
<dbReference type="PROSITE" id="PS50995">
    <property type="entry name" value="HTH_MARR_2"/>
    <property type="match status" value="1"/>
</dbReference>
<dbReference type="Proteomes" id="UP000287502">
    <property type="component" value="Chromosome"/>
</dbReference>
<dbReference type="GO" id="GO:0003700">
    <property type="term" value="F:DNA-binding transcription factor activity"/>
    <property type="evidence" value="ECO:0007669"/>
    <property type="project" value="InterPro"/>
</dbReference>
<dbReference type="Pfam" id="PF12802">
    <property type="entry name" value="MarR_2"/>
    <property type="match status" value="1"/>
</dbReference>
<dbReference type="InterPro" id="IPR036388">
    <property type="entry name" value="WH-like_DNA-bd_sf"/>
</dbReference>
<reference evidence="2 3" key="1">
    <citation type="submission" date="2019-01" db="EMBL/GenBank/DDBJ databases">
        <title>Geovibrio thiophilus DSM 11263, complete genome.</title>
        <authorList>
            <person name="Spring S."/>
            <person name="Bunk B."/>
            <person name="Sproer C."/>
        </authorList>
    </citation>
    <scope>NUCLEOTIDE SEQUENCE [LARGE SCALE GENOMIC DNA]</scope>
    <source>
        <strain evidence="2 3">DSM 11263</strain>
    </source>
</reference>
<feature type="domain" description="HTH marR-type" evidence="1">
    <location>
        <begin position="12"/>
        <end position="151"/>
    </location>
</feature>
<dbReference type="InterPro" id="IPR036390">
    <property type="entry name" value="WH_DNA-bd_sf"/>
</dbReference>
<dbReference type="AlphaFoldDB" id="A0A410JWV4"/>
<dbReference type="RefSeq" id="WP_128465826.1">
    <property type="nucleotide sequence ID" value="NZ_CP035108.1"/>
</dbReference>
<dbReference type="PANTHER" id="PTHR33164:SF99">
    <property type="entry name" value="MARR FAMILY REGULATORY PROTEIN"/>
    <property type="match status" value="1"/>
</dbReference>
<organism evidence="2 3">
    <name type="scientific">Geovibrio thiophilus</name>
    <dbReference type="NCBI Taxonomy" id="139438"/>
    <lineage>
        <taxon>Bacteria</taxon>
        <taxon>Pseudomonadati</taxon>
        <taxon>Deferribacterota</taxon>
        <taxon>Deferribacteres</taxon>
        <taxon>Deferribacterales</taxon>
        <taxon>Geovibrionaceae</taxon>
        <taxon>Geovibrio</taxon>
    </lineage>
</organism>
<name>A0A410JWV4_9BACT</name>
<accession>A0A410JWV4</accession>
<dbReference type="EMBL" id="CP035108">
    <property type="protein sequence ID" value="QAR32539.1"/>
    <property type="molecule type" value="Genomic_DNA"/>
</dbReference>
<dbReference type="GO" id="GO:0006950">
    <property type="term" value="P:response to stress"/>
    <property type="evidence" value="ECO:0007669"/>
    <property type="project" value="TreeGrafter"/>
</dbReference>
<dbReference type="PANTHER" id="PTHR33164">
    <property type="entry name" value="TRANSCRIPTIONAL REGULATOR, MARR FAMILY"/>
    <property type="match status" value="1"/>
</dbReference>
<sequence length="158" mass="17995">MISGNMTNDKKTEIILDFVVEAARAFGIIQEAGKKIGAVSETGKRIWALLRILKLYGPQTVPQIAKMRSVSRQYIQRLANDIVDEGYAEYGKNPGHKRSQFLKITKKGEELYSEVYEAMRENVEAVAPKFREEDLNAADRVLKSLIYELEHYLGKSKK</sequence>
<evidence type="ECO:0000259" key="1">
    <source>
        <dbReference type="PROSITE" id="PS50995"/>
    </source>
</evidence>
<evidence type="ECO:0000313" key="2">
    <source>
        <dbReference type="EMBL" id="QAR32539.1"/>
    </source>
</evidence>
<dbReference type="InterPro" id="IPR039422">
    <property type="entry name" value="MarR/SlyA-like"/>
</dbReference>
<protein>
    <submittedName>
        <fullName evidence="2">MarR family transcriptional regulator</fullName>
    </submittedName>
</protein>